<dbReference type="EMBL" id="JAROCA020000001">
    <property type="protein sequence ID" value="MDY0405730.1"/>
    <property type="molecule type" value="Genomic_DNA"/>
</dbReference>
<evidence type="ECO:0000313" key="2">
    <source>
        <dbReference type="Proteomes" id="UP001228376"/>
    </source>
</evidence>
<dbReference type="RefSeq" id="WP_306065045.1">
    <property type="nucleotide sequence ID" value="NZ_JAROCA020000001.1"/>
</dbReference>
<dbReference type="Proteomes" id="UP001228376">
    <property type="component" value="Unassembled WGS sequence"/>
</dbReference>
<protein>
    <recommendedName>
        <fullName evidence="3">Spo0E like sporulation regulatory protein</fullName>
    </recommendedName>
</protein>
<gene>
    <name evidence="1" type="ORF">P5G51_010295</name>
</gene>
<keyword evidence="2" id="KW-1185">Reference proteome</keyword>
<sequence>MGLAAKNEMQYFEFGMTNDELAESLIRLNHKFRMAEQKLTVKTDIEIMTHYHCTQNELIFLRDMLERYKHIK</sequence>
<reference evidence="1 2" key="1">
    <citation type="submission" date="2023-10" db="EMBL/GenBank/DDBJ databases">
        <title>179-bfca-hs.</title>
        <authorList>
            <person name="Miliotis G."/>
            <person name="Sengupta P."/>
            <person name="Hameed A."/>
            <person name="Chuvochina M."/>
            <person name="Mcdonagh F."/>
            <person name="Simpson A.C."/>
            <person name="Singh N.K."/>
            <person name="Rekha P.D."/>
            <person name="Raman K."/>
            <person name="Hugenholtz P."/>
            <person name="Venkateswaran K."/>
        </authorList>
    </citation>
    <scope>NUCLEOTIDE SEQUENCE [LARGE SCALE GENOMIC DNA]</scope>
    <source>
        <strain evidence="1 2">179-BFC-A-HS</strain>
    </source>
</reference>
<accession>A0ABU5CJR7</accession>
<comment type="caution">
    <text evidence="1">The sequence shown here is derived from an EMBL/GenBank/DDBJ whole genome shotgun (WGS) entry which is preliminary data.</text>
</comment>
<proteinExistence type="predicted"/>
<evidence type="ECO:0008006" key="3">
    <source>
        <dbReference type="Google" id="ProtNLM"/>
    </source>
</evidence>
<organism evidence="1 2">
    <name type="scientific">Tigheibacillus jepli</name>
    <dbReference type="NCBI Taxonomy" id="3035914"/>
    <lineage>
        <taxon>Bacteria</taxon>
        <taxon>Bacillati</taxon>
        <taxon>Bacillota</taxon>
        <taxon>Bacilli</taxon>
        <taxon>Bacillales</taxon>
        <taxon>Bacillaceae</taxon>
        <taxon>Tigheibacillus</taxon>
    </lineage>
</organism>
<evidence type="ECO:0000313" key="1">
    <source>
        <dbReference type="EMBL" id="MDY0405730.1"/>
    </source>
</evidence>
<name>A0ABU5CJR7_9BACI</name>